<dbReference type="Proteomes" id="UP000607645">
    <property type="component" value="Unassembled WGS sequence"/>
</dbReference>
<proteinExistence type="predicted"/>
<dbReference type="RefSeq" id="WP_186918279.1">
    <property type="nucleotide sequence ID" value="NZ_JACOPQ010000001.1"/>
</dbReference>
<gene>
    <name evidence="1" type="ORF">H8S62_01690</name>
</gene>
<keyword evidence="2" id="KW-1185">Reference proteome</keyword>
<dbReference type="EMBL" id="JACOPQ010000001">
    <property type="protein sequence ID" value="MBC5735723.1"/>
    <property type="molecule type" value="Genomic_DNA"/>
</dbReference>
<accession>A0A8J6MFS8</accession>
<evidence type="ECO:0000313" key="2">
    <source>
        <dbReference type="Proteomes" id="UP000607645"/>
    </source>
</evidence>
<evidence type="ECO:0000313" key="1">
    <source>
        <dbReference type="EMBL" id="MBC5735723.1"/>
    </source>
</evidence>
<comment type="caution">
    <text evidence="1">The sequence shown here is derived from an EMBL/GenBank/DDBJ whole genome shotgun (WGS) entry which is preliminary data.</text>
</comment>
<sequence length="59" mass="6927">MEQKRLKVAIQPELEEKAEKIKDRLFKDTSYAEMYRQLISRGLAEAERKKDGAQDDRTA</sequence>
<name>A0A8J6MFS8_9FIRM</name>
<protein>
    <submittedName>
        <fullName evidence="1">Uncharacterized protein</fullName>
    </submittedName>
</protein>
<organism evidence="1 2">
    <name type="scientific">Lawsonibacter faecis</name>
    <dbReference type="NCBI Taxonomy" id="2763052"/>
    <lineage>
        <taxon>Bacteria</taxon>
        <taxon>Bacillati</taxon>
        <taxon>Bacillota</taxon>
        <taxon>Clostridia</taxon>
        <taxon>Eubacteriales</taxon>
        <taxon>Oscillospiraceae</taxon>
        <taxon>Lawsonibacter</taxon>
    </lineage>
</organism>
<dbReference type="AlphaFoldDB" id="A0A8J6MFS8"/>
<reference evidence="1" key="1">
    <citation type="submission" date="2020-08" db="EMBL/GenBank/DDBJ databases">
        <title>Genome public.</title>
        <authorList>
            <person name="Liu C."/>
            <person name="Sun Q."/>
        </authorList>
    </citation>
    <scope>NUCLEOTIDE SEQUENCE</scope>
    <source>
        <strain evidence="1">NSJ-52</strain>
    </source>
</reference>